<dbReference type="EMBL" id="MHNK01000018">
    <property type="protein sequence ID" value="OGZ43302.1"/>
    <property type="molecule type" value="Genomic_DNA"/>
</dbReference>
<evidence type="ECO:0000313" key="2">
    <source>
        <dbReference type="Proteomes" id="UP000177480"/>
    </source>
</evidence>
<accession>A0A1G2FZY6</accession>
<dbReference type="InterPro" id="IPR036388">
    <property type="entry name" value="WH-like_DNA-bd_sf"/>
</dbReference>
<dbReference type="Gene3D" id="1.10.10.10">
    <property type="entry name" value="Winged helix-like DNA-binding domain superfamily/Winged helix DNA-binding domain"/>
    <property type="match status" value="1"/>
</dbReference>
<protein>
    <recommendedName>
        <fullName evidence="3">HTH deoR-type domain-containing protein</fullName>
    </recommendedName>
</protein>
<evidence type="ECO:0008006" key="3">
    <source>
        <dbReference type="Google" id="ProtNLM"/>
    </source>
</evidence>
<organism evidence="1 2">
    <name type="scientific">Candidatus Ryanbacteria bacterium RIFCSPHIGHO2_01_FULL_45_22</name>
    <dbReference type="NCBI Taxonomy" id="1802114"/>
    <lineage>
        <taxon>Bacteria</taxon>
        <taxon>Candidatus Ryaniibacteriota</taxon>
    </lineage>
</organism>
<comment type="caution">
    <text evidence="1">The sequence shown here is derived from an EMBL/GenBank/DDBJ whole genome shotgun (WGS) entry which is preliminary data.</text>
</comment>
<evidence type="ECO:0000313" key="1">
    <source>
        <dbReference type="EMBL" id="OGZ43302.1"/>
    </source>
</evidence>
<proteinExistence type="predicted"/>
<dbReference type="InterPro" id="IPR036390">
    <property type="entry name" value="WH_DNA-bd_sf"/>
</dbReference>
<dbReference type="SUPFAM" id="SSF46785">
    <property type="entry name" value="Winged helix' DNA-binding domain"/>
    <property type="match status" value="1"/>
</dbReference>
<dbReference type="AlphaFoldDB" id="A0A1G2FZY6"/>
<gene>
    <name evidence="1" type="ORF">A2719_03915</name>
</gene>
<sequence length="191" mass="21903">MPEVEERTKNFINTVIFVSRIFSGLKDKFLARKLYDKLSDFVSVYSLPPKDNVAQYSTTLLTTTNSLLELLDYLEHSKTTAATPLLYARRSLFAFKLQLIRIQPGQPIIEKERAASPVTPKIKKEINLSGNKEKILNYIKRSPDSRTKDIIYEFSVLSERTVKRNLKELVSGGLVKKSSKDKDKAVYYHVI</sequence>
<name>A0A1G2FZY6_9BACT</name>
<dbReference type="Proteomes" id="UP000177480">
    <property type="component" value="Unassembled WGS sequence"/>
</dbReference>
<reference evidence="1 2" key="1">
    <citation type="journal article" date="2016" name="Nat. Commun.">
        <title>Thousands of microbial genomes shed light on interconnected biogeochemical processes in an aquifer system.</title>
        <authorList>
            <person name="Anantharaman K."/>
            <person name="Brown C.T."/>
            <person name="Hug L.A."/>
            <person name="Sharon I."/>
            <person name="Castelle C.J."/>
            <person name="Probst A.J."/>
            <person name="Thomas B.C."/>
            <person name="Singh A."/>
            <person name="Wilkins M.J."/>
            <person name="Karaoz U."/>
            <person name="Brodie E.L."/>
            <person name="Williams K.H."/>
            <person name="Hubbard S.S."/>
            <person name="Banfield J.F."/>
        </authorList>
    </citation>
    <scope>NUCLEOTIDE SEQUENCE [LARGE SCALE GENOMIC DNA]</scope>
</reference>